<dbReference type="KEGG" id="mfn:Ga0123462_0971"/>
<organism evidence="2 3">
    <name type="scientific">Mariprofundus ferrinatatus</name>
    <dbReference type="NCBI Taxonomy" id="1921087"/>
    <lineage>
        <taxon>Bacteria</taxon>
        <taxon>Pseudomonadati</taxon>
        <taxon>Pseudomonadota</taxon>
        <taxon>Candidatius Mariprofundia</taxon>
        <taxon>Mariprofundales</taxon>
        <taxon>Mariprofundaceae</taxon>
        <taxon>Mariprofundus</taxon>
    </lineage>
</organism>
<dbReference type="AlphaFoldDB" id="A0A2K8L3D0"/>
<keyword evidence="1" id="KW-0812">Transmembrane</keyword>
<dbReference type="OrthoDB" id="5295530at2"/>
<evidence type="ECO:0000313" key="2">
    <source>
        <dbReference type="EMBL" id="ATX81840.1"/>
    </source>
</evidence>
<accession>A0A2K8L3D0</accession>
<feature type="transmembrane region" description="Helical" evidence="1">
    <location>
        <begin position="59"/>
        <end position="77"/>
    </location>
</feature>
<dbReference type="EMBL" id="CP018800">
    <property type="protein sequence ID" value="ATX81840.1"/>
    <property type="molecule type" value="Genomic_DNA"/>
</dbReference>
<dbReference type="Proteomes" id="UP000231637">
    <property type="component" value="Chromosome"/>
</dbReference>
<keyword evidence="3" id="KW-1185">Reference proteome</keyword>
<proteinExistence type="predicted"/>
<protein>
    <submittedName>
        <fullName evidence="2">Uncharacterized protein</fullName>
    </submittedName>
</protein>
<sequence length="115" mass="13345">MFRNILVSIFFFVGPALLMFLARNLTVMGMIWLKNRQRRARQQQVIDITPIHKHSHPNWYVIIVVIVSLTCAVTVFLELQKKDEVVPQEYVPAYTDETGSIVPGHWRPKAPETDQ</sequence>
<gene>
    <name evidence="2" type="ORF">Ga0123462_0971</name>
</gene>
<keyword evidence="1" id="KW-0472">Membrane</keyword>
<reference evidence="2 3" key="1">
    <citation type="submission" date="2016-12" db="EMBL/GenBank/DDBJ databases">
        <title>Isolation and genomic insights into novel planktonic Zetaproteobacteria from stratified waters of the Chesapeake Bay.</title>
        <authorList>
            <person name="McAllister S.M."/>
            <person name="Kato S."/>
            <person name="Chan C.S."/>
            <person name="Chiu B.K."/>
            <person name="Field E.K."/>
        </authorList>
    </citation>
    <scope>NUCLEOTIDE SEQUENCE [LARGE SCALE GENOMIC DNA]</scope>
    <source>
        <strain evidence="2 3">CP-8</strain>
    </source>
</reference>
<dbReference type="RefSeq" id="WP_100265255.1">
    <property type="nucleotide sequence ID" value="NZ_CP018800.1"/>
</dbReference>
<evidence type="ECO:0000313" key="3">
    <source>
        <dbReference type="Proteomes" id="UP000231637"/>
    </source>
</evidence>
<name>A0A2K8L3D0_9PROT</name>
<keyword evidence="1" id="KW-1133">Transmembrane helix</keyword>
<feature type="transmembrane region" description="Helical" evidence="1">
    <location>
        <begin position="6"/>
        <end position="33"/>
    </location>
</feature>
<evidence type="ECO:0000256" key="1">
    <source>
        <dbReference type="SAM" id="Phobius"/>
    </source>
</evidence>